<evidence type="ECO:0000256" key="2">
    <source>
        <dbReference type="SAM" id="Phobius"/>
    </source>
</evidence>
<name>A0ABP9AP94_9SPHI</name>
<dbReference type="Pfam" id="PF07495">
    <property type="entry name" value="Y_Y_Y"/>
    <property type="match status" value="1"/>
</dbReference>
<dbReference type="InterPro" id="IPR000792">
    <property type="entry name" value="Tscrpt_reg_LuxR_C"/>
</dbReference>
<evidence type="ECO:0000313" key="5">
    <source>
        <dbReference type="EMBL" id="GAA4782690.1"/>
    </source>
</evidence>
<keyword evidence="2" id="KW-1133">Transmembrane helix</keyword>
<dbReference type="InterPro" id="IPR015943">
    <property type="entry name" value="WD40/YVTN_repeat-like_dom_sf"/>
</dbReference>
<keyword evidence="3" id="KW-0732">Signal</keyword>
<dbReference type="SUPFAM" id="SSF69322">
    <property type="entry name" value="Tricorn protease domain 2"/>
    <property type="match status" value="1"/>
</dbReference>
<feature type="transmembrane region" description="Helical" evidence="2">
    <location>
        <begin position="754"/>
        <end position="774"/>
    </location>
</feature>
<dbReference type="Proteomes" id="UP001501411">
    <property type="component" value="Unassembled WGS sequence"/>
</dbReference>
<dbReference type="Gene3D" id="2.130.10.10">
    <property type="entry name" value="YVTN repeat-like/Quinoprotein amine dehydrogenase"/>
    <property type="match status" value="2"/>
</dbReference>
<evidence type="ECO:0000256" key="1">
    <source>
        <dbReference type="SAM" id="Coils"/>
    </source>
</evidence>
<keyword evidence="1" id="KW-0175">Coiled coil</keyword>
<dbReference type="RefSeq" id="WP_345230418.1">
    <property type="nucleotide sequence ID" value="NZ_BAABIQ010000005.1"/>
</dbReference>
<evidence type="ECO:0000259" key="4">
    <source>
        <dbReference type="SMART" id="SM00421"/>
    </source>
</evidence>
<accession>A0ABP9AP94</accession>
<protein>
    <recommendedName>
        <fullName evidence="4">HTH luxR-type domain-containing protein</fullName>
    </recommendedName>
</protein>
<sequence>MRTCWIFFISLCILSYGFTSAAPPSAKAEPASIPYAGTPFVQNYSKITYQGGNQNWALSCGTDGQLYIANNDGLLIFDGQHWQLAHMPRNVVVRSVAVDEKGRVYTGGFGEFGFWERDRYGQLAYHSLSKQLGEQDKLHDEIWKIYVDRDQVLFQSFSSIYTYRQGKLHVVKTKSPFLFLFQAQGRYLIEVIAEGLFEFKQDKLIKLVDKEAYRDSRILSVLPFQDSSLLIGTAQQGLFVLTHHQLSPWNNDANEALKRFQLNNGLQILGSYYAFGTILNGVYLVDRKGQLIQHVNKGNGLQNNTVLSLQRDQSENLWVGLDNGIDRIEVNSPIYYYDDRAGTLGTVYTSKIFQEKLYIGTNQGLYVSRWPTKSNLFDFQLIEGSQGQVWDLSVIGNQLLCGHNNGTFTLKGDKIQWLSTITGGYILTPNQTNGKQLLQGTYTGLVLFRFQDSQWRLDQKIANFNEPVQYLQQIGSGKLWVSGYKGLYWLQLSHDGYRVAQQKQYTEKEGLPNSPYVNVFDLAGRTVFATDSGFYLYDEIADRFHAYEQLNERLGTFSNANRIVPVGDGRYWFIRKGHLALVAFGEGGKASIDSTQFGVLSNRMISYYENVSRLTPDLSLISLDDGFALYRKQKQLRPNVLGKPLIQKVEDIADSAAVLLAFNGATNLGLKARQNNLRITFSLPYYTANVVLFQYLLEGNAKNWSVWSDITQKEFTNLPSGEYVFKVRALINGQMTSVNRFSFEIYPPWYNSKWAWFAYVLIVLLILLVLRNTYRYKLQKHRDEVRQKMLMAQEERLKQEAIENEQRLVKLKNSQLEKELASKNRELANSAMNIVYKNELLNNVHDELLQLKDGEGRKLSGDQLKKISKIIDDARSDERDWNLFEESFNEAHENFFKKLKINYPELVPNDLKLCAYLRMNMSSKEIASLLNITTRGVEIRRYRLRKKLNLEHDRNLTEFLLEI</sequence>
<feature type="coiled-coil region" evidence="1">
    <location>
        <begin position="794"/>
        <end position="833"/>
    </location>
</feature>
<keyword evidence="2" id="KW-0472">Membrane</keyword>
<dbReference type="Gene3D" id="1.10.10.10">
    <property type="entry name" value="Winged helix-like DNA-binding domain superfamily/Winged helix DNA-binding domain"/>
    <property type="match status" value="1"/>
</dbReference>
<dbReference type="InterPro" id="IPR036388">
    <property type="entry name" value="WH-like_DNA-bd_sf"/>
</dbReference>
<feature type="signal peptide" evidence="3">
    <location>
        <begin position="1"/>
        <end position="21"/>
    </location>
</feature>
<keyword evidence="6" id="KW-1185">Reference proteome</keyword>
<dbReference type="SMART" id="SM00421">
    <property type="entry name" value="HTH_LUXR"/>
    <property type="match status" value="1"/>
</dbReference>
<dbReference type="SUPFAM" id="SSF46894">
    <property type="entry name" value="C-terminal effector domain of the bipartite response regulators"/>
    <property type="match status" value="1"/>
</dbReference>
<dbReference type="SUPFAM" id="SSF63829">
    <property type="entry name" value="Calcium-dependent phosphotriesterase"/>
    <property type="match status" value="1"/>
</dbReference>
<proteinExistence type="predicted"/>
<organism evidence="5 6">
    <name type="scientific">Olivibacter ginsenosidimutans</name>
    <dbReference type="NCBI Taxonomy" id="1176537"/>
    <lineage>
        <taxon>Bacteria</taxon>
        <taxon>Pseudomonadati</taxon>
        <taxon>Bacteroidota</taxon>
        <taxon>Sphingobacteriia</taxon>
        <taxon>Sphingobacteriales</taxon>
        <taxon>Sphingobacteriaceae</taxon>
        <taxon>Olivibacter</taxon>
    </lineage>
</organism>
<dbReference type="InterPro" id="IPR013783">
    <property type="entry name" value="Ig-like_fold"/>
</dbReference>
<comment type="caution">
    <text evidence="5">The sequence shown here is derived from an EMBL/GenBank/DDBJ whole genome shotgun (WGS) entry which is preliminary data.</text>
</comment>
<dbReference type="Gene3D" id="2.60.40.10">
    <property type="entry name" value="Immunoglobulins"/>
    <property type="match status" value="1"/>
</dbReference>
<feature type="chain" id="PRO_5045081657" description="HTH luxR-type domain-containing protein" evidence="3">
    <location>
        <begin position="22"/>
        <end position="963"/>
    </location>
</feature>
<evidence type="ECO:0000313" key="6">
    <source>
        <dbReference type="Proteomes" id="UP001501411"/>
    </source>
</evidence>
<dbReference type="InterPro" id="IPR011123">
    <property type="entry name" value="Y_Y_Y"/>
</dbReference>
<gene>
    <name evidence="5" type="ORF">GCM10023231_07950</name>
</gene>
<dbReference type="InterPro" id="IPR016032">
    <property type="entry name" value="Sig_transdc_resp-reg_C-effctor"/>
</dbReference>
<keyword evidence="2" id="KW-0812">Transmembrane</keyword>
<feature type="domain" description="HTH luxR-type" evidence="4">
    <location>
        <begin position="903"/>
        <end position="960"/>
    </location>
</feature>
<dbReference type="EMBL" id="BAABIQ010000005">
    <property type="protein sequence ID" value="GAA4782690.1"/>
    <property type="molecule type" value="Genomic_DNA"/>
</dbReference>
<reference evidence="6" key="1">
    <citation type="journal article" date="2019" name="Int. J. Syst. Evol. Microbiol.">
        <title>The Global Catalogue of Microorganisms (GCM) 10K type strain sequencing project: providing services to taxonomists for standard genome sequencing and annotation.</title>
        <authorList>
            <consortium name="The Broad Institute Genomics Platform"/>
            <consortium name="The Broad Institute Genome Sequencing Center for Infectious Disease"/>
            <person name="Wu L."/>
            <person name="Ma J."/>
        </authorList>
    </citation>
    <scope>NUCLEOTIDE SEQUENCE [LARGE SCALE GENOMIC DNA]</scope>
    <source>
        <strain evidence="6">JCM 18200</strain>
    </source>
</reference>
<evidence type="ECO:0000256" key="3">
    <source>
        <dbReference type="SAM" id="SignalP"/>
    </source>
</evidence>